<evidence type="ECO:0000256" key="2">
    <source>
        <dbReference type="SAM" id="Phobius"/>
    </source>
</evidence>
<dbReference type="InterPro" id="IPR029024">
    <property type="entry name" value="TerB-like"/>
</dbReference>
<dbReference type="Gene3D" id="1.10.3680.10">
    <property type="entry name" value="TerB-like"/>
    <property type="match status" value="1"/>
</dbReference>
<dbReference type="EMBL" id="JANURM010000002">
    <property type="protein sequence ID" value="MDL0088287.1"/>
    <property type="molecule type" value="Genomic_DNA"/>
</dbReference>
<dbReference type="PROSITE" id="PS50076">
    <property type="entry name" value="DNAJ_2"/>
    <property type="match status" value="1"/>
</dbReference>
<reference evidence="4" key="2">
    <citation type="journal article" date="2023" name="Microorganisms">
        <title>Isolation and Genomic Characteristics of Cat-Borne Campylobacter felis sp. nov. and Sheep-Borne Campylobacter ovis sp. nov.</title>
        <authorList>
            <person name="Wang H."/>
            <person name="Li Y."/>
            <person name="Gu Y."/>
            <person name="Zhou G."/>
            <person name="Chen X."/>
            <person name="Zhang X."/>
            <person name="Shao Z."/>
            <person name="Zhang J."/>
            <person name="Zhang M."/>
        </authorList>
    </citation>
    <scope>NUCLEOTIDE SEQUENCE</scope>
    <source>
        <strain evidence="4">PS10</strain>
    </source>
</reference>
<evidence type="ECO:0000256" key="1">
    <source>
        <dbReference type="ARBA" id="ARBA00023186"/>
    </source>
</evidence>
<proteinExistence type="predicted"/>
<dbReference type="SMART" id="SM00271">
    <property type="entry name" value="DnaJ"/>
    <property type="match status" value="1"/>
</dbReference>
<evidence type="ECO:0000259" key="3">
    <source>
        <dbReference type="PROSITE" id="PS50076"/>
    </source>
</evidence>
<evidence type="ECO:0000313" key="5">
    <source>
        <dbReference type="Proteomes" id="UP001173801"/>
    </source>
</evidence>
<keyword evidence="1" id="KW-0143">Chaperone</keyword>
<evidence type="ECO:0000313" key="4">
    <source>
        <dbReference type="EMBL" id="MDL0088287.1"/>
    </source>
</evidence>
<dbReference type="CDD" id="cd07316">
    <property type="entry name" value="terB_like_DjlA"/>
    <property type="match status" value="1"/>
</dbReference>
<dbReference type="InterPro" id="IPR051938">
    <property type="entry name" value="Apopto_cytoskel_mod"/>
</dbReference>
<dbReference type="InterPro" id="IPR001623">
    <property type="entry name" value="DnaJ_domain"/>
</dbReference>
<feature type="transmembrane region" description="Helical" evidence="2">
    <location>
        <begin position="6"/>
        <end position="23"/>
    </location>
</feature>
<dbReference type="Gene3D" id="1.10.287.110">
    <property type="entry name" value="DnaJ domain"/>
    <property type="match status" value="1"/>
</dbReference>
<keyword evidence="2" id="KW-0812">Transmembrane</keyword>
<dbReference type="CDD" id="cd06257">
    <property type="entry name" value="DnaJ"/>
    <property type="match status" value="1"/>
</dbReference>
<dbReference type="PRINTS" id="PR00625">
    <property type="entry name" value="JDOMAIN"/>
</dbReference>
<dbReference type="Proteomes" id="UP001173801">
    <property type="component" value="Unassembled WGS sequence"/>
</dbReference>
<dbReference type="RefSeq" id="WP_284936938.1">
    <property type="nucleotide sequence ID" value="NZ_JANURM010000002.1"/>
</dbReference>
<name>A0ABT7HMZ0_9BACT</name>
<dbReference type="PANTHER" id="PTHR44145:SF3">
    <property type="entry name" value="DNAJ HOMOLOG SUBFAMILY A MEMBER 3, MITOCHONDRIAL"/>
    <property type="match status" value="1"/>
</dbReference>
<dbReference type="Pfam" id="PF05099">
    <property type="entry name" value="TerB"/>
    <property type="match status" value="1"/>
</dbReference>
<dbReference type="InterPro" id="IPR036869">
    <property type="entry name" value="J_dom_sf"/>
</dbReference>
<accession>A0ABT7HMZ0</accession>
<comment type="caution">
    <text evidence="4">The sequence shown here is derived from an EMBL/GenBank/DDBJ whole genome shotgun (WGS) entry which is preliminary data.</text>
</comment>
<gene>
    <name evidence="4" type="ORF">NYG85_02700</name>
</gene>
<organism evidence="4 5">
    <name type="scientific">Campylobacter gastrosuis</name>
    <dbReference type="NCBI Taxonomy" id="2974576"/>
    <lineage>
        <taxon>Bacteria</taxon>
        <taxon>Pseudomonadati</taxon>
        <taxon>Campylobacterota</taxon>
        <taxon>Epsilonproteobacteria</taxon>
        <taxon>Campylobacterales</taxon>
        <taxon>Campylobacteraceae</taxon>
        <taxon>Campylobacter</taxon>
    </lineage>
</organism>
<dbReference type="PANTHER" id="PTHR44145">
    <property type="entry name" value="DNAJ HOMOLOG SUBFAMILY A MEMBER 3, MITOCHONDRIAL"/>
    <property type="match status" value="1"/>
</dbReference>
<keyword evidence="5" id="KW-1185">Reference proteome</keyword>
<dbReference type="SUPFAM" id="SSF46565">
    <property type="entry name" value="Chaperone J-domain"/>
    <property type="match status" value="1"/>
</dbReference>
<keyword evidence="2" id="KW-0472">Membrane</keyword>
<dbReference type="InterPro" id="IPR007791">
    <property type="entry name" value="DjlA_N"/>
</dbReference>
<sequence>MASFIFYAFVFWVIYWIFSKFNAQNGIRQEFKRRVSQDEAKFLIALLAKVAKGDGRVNELEAGLISETLDDMVIQTGVSRDDLKAIFNTEKQNTADAYELAREYATKFRLDRQTAIARLTFFLNLAYIDGDFSSDERAVISDIARGFGIDDTLLGVIIYRFEKFYTNQRQNNSNHQSQNRYQNTPKDPYAVLEISRDASFSEIKRKYRELVKRYHPDILMGQGESESVIEKSTKKLQEINEAYEKIKNERGEK</sequence>
<dbReference type="Pfam" id="PF00226">
    <property type="entry name" value="DnaJ"/>
    <property type="match status" value="1"/>
</dbReference>
<reference evidence="4" key="1">
    <citation type="submission" date="2022-08" db="EMBL/GenBank/DDBJ databases">
        <authorList>
            <person name="Wang H."/>
        </authorList>
    </citation>
    <scope>NUCLEOTIDE SEQUENCE</scope>
    <source>
        <strain evidence="4">PS10</strain>
    </source>
</reference>
<protein>
    <submittedName>
        <fullName evidence="4">TerB family tellurite resistance protein</fullName>
    </submittedName>
</protein>
<feature type="domain" description="J" evidence="3">
    <location>
        <begin position="187"/>
        <end position="253"/>
    </location>
</feature>
<keyword evidence="2" id="KW-1133">Transmembrane helix</keyword>
<dbReference type="SUPFAM" id="SSF158682">
    <property type="entry name" value="TerB-like"/>
    <property type="match status" value="1"/>
</dbReference>